<sequence length="277" mass="32717">MPNYLWFFLLAILGLFFIIFSLKNSKIPKAQAVCIFLVMSGMAYAFEYIIFILLGSYEYHVGFFQNQWLDSTFGSIFSQALVVPAICMCIASLRLNVFWMIGFAGLLMGIEELFLRLGLYEHHWWRTPYTGMFLMLAFGIAKWWARMLSLQKSWIRWFNLYFTINLINHSVAFFLTAFFNSHKFNPGWFSDSSRDSLAFEALWWFIHSVPVTFLVQRWFKWYSLFILLVADWMMFMLMEQSGWLVLKHGWNITLFSLLPVGVALSSYLINKIILRKT</sequence>
<feature type="transmembrane region" description="Helical" evidence="1">
    <location>
        <begin position="197"/>
        <end position="214"/>
    </location>
</feature>
<feature type="transmembrane region" description="Helical" evidence="1">
    <location>
        <begin position="73"/>
        <end position="90"/>
    </location>
</feature>
<comment type="caution">
    <text evidence="2">The sequence shown here is derived from an EMBL/GenBank/DDBJ whole genome shotgun (WGS) entry which is preliminary data.</text>
</comment>
<keyword evidence="1" id="KW-1133">Transmembrane helix</keyword>
<evidence type="ECO:0000256" key="1">
    <source>
        <dbReference type="SAM" id="Phobius"/>
    </source>
</evidence>
<feature type="transmembrane region" description="Helical" evidence="1">
    <location>
        <begin position="34"/>
        <end position="53"/>
    </location>
</feature>
<dbReference type="AlphaFoldDB" id="A0A4R2BIY5"/>
<reference evidence="2 3" key="1">
    <citation type="journal article" date="2015" name="Stand. Genomic Sci.">
        <title>Genomic Encyclopedia of Bacterial and Archaeal Type Strains, Phase III: the genomes of soil and plant-associated and newly described type strains.</title>
        <authorList>
            <person name="Whitman W.B."/>
            <person name="Woyke T."/>
            <person name="Klenk H.P."/>
            <person name="Zhou Y."/>
            <person name="Lilburn T.G."/>
            <person name="Beck B.J."/>
            <person name="De Vos P."/>
            <person name="Vandamme P."/>
            <person name="Eisen J.A."/>
            <person name="Garrity G."/>
            <person name="Hugenholtz P."/>
            <person name="Kyrpides N.C."/>
        </authorList>
    </citation>
    <scope>NUCLEOTIDE SEQUENCE [LARGE SCALE GENOMIC DNA]</scope>
    <source>
        <strain evidence="2 3">CV53</strain>
    </source>
</reference>
<feature type="transmembrane region" description="Helical" evidence="1">
    <location>
        <begin position="6"/>
        <end position="22"/>
    </location>
</feature>
<name>A0A4R2BIY5_9BACI</name>
<feature type="transmembrane region" description="Helical" evidence="1">
    <location>
        <begin position="157"/>
        <end position="177"/>
    </location>
</feature>
<feature type="transmembrane region" description="Helical" evidence="1">
    <location>
        <begin position="127"/>
        <end position="145"/>
    </location>
</feature>
<keyword evidence="1" id="KW-0812">Transmembrane</keyword>
<dbReference type="EMBL" id="SLVV01000002">
    <property type="protein sequence ID" value="TCN27147.1"/>
    <property type="molecule type" value="Genomic_DNA"/>
</dbReference>
<protein>
    <submittedName>
        <fullName evidence="2">Uncharacterized protein</fullName>
    </submittedName>
</protein>
<dbReference type="RefSeq" id="WP_132001685.1">
    <property type="nucleotide sequence ID" value="NZ_JABUHM010000001.1"/>
</dbReference>
<keyword evidence="3" id="KW-1185">Reference proteome</keyword>
<evidence type="ECO:0000313" key="2">
    <source>
        <dbReference type="EMBL" id="TCN27147.1"/>
    </source>
</evidence>
<accession>A0A4R2BIY5</accession>
<feature type="transmembrane region" description="Helical" evidence="1">
    <location>
        <begin position="250"/>
        <end position="269"/>
    </location>
</feature>
<dbReference type="Proteomes" id="UP000295689">
    <property type="component" value="Unassembled WGS sequence"/>
</dbReference>
<feature type="transmembrane region" description="Helical" evidence="1">
    <location>
        <begin position="97"/>
        <end position="115"/>
    </location>
</feature>
<organism evidence="2 3">
    <name type="scientific">Mesobacillus foraminis</name>
    <dbReference type="NCBI Taxonomy" id="279826"/>
    <lineage>
        <taxon>Bacteria</taxon>
        <taxon>Bacillati</taxon>
        <taxon>Bacillota</taxon>
        <taxon>Bacilli</taxon>
        <taxon>Bacillales</taxon>
        <taxon>Bacillaceae</taxon>
        <taxon>Mesobacillus</taxon>
    </lineage>
</organism>
<keyword evidence="1" id="KW-0472">Membrane</keyword>
<gene>
    <name evidence="2" type="ORF">EV146_10288</name>
</gene>
<evidence type="ECO:0000313" key="3">
    <source>
        <dbReference type="Proteomes" id="UP000295689"/>
    </source>
</evidence>
<feature type="transmembrane region" description="Helical" evidence="1">
    <location>
        <begin position="221"/>
        <end position="238"/>
    </location>
</feature>
<proteinExistence type="predicted"/>